<dbReference type="InterPro" id="IPR011335">
    <property type="entry name" value="Restrct_endonuc-II-like"/>
</dbReference>
<dbReference type="GO" id="GO:0003676">
    <property type="term" value="F:nucleic acid binding"/>
    <property type="evidence" value="ECO:0007669"/>
    <property type="project" value="InterPro"/>
</dbReference>
<accession>A0A9D1HZS2</accession>
<name>A0A9D1HZS2_9FIRM</name>
<dbReference type="NCBIfam" id="NF009150">
    <property type="entry name" value="PRK12497.1-3"/>
    <property type="match status" value="1"/>
</dbReference>
<dbReference type="Proteomes" id="UP000824090">
    <property type="component" value="Unassembled WGS sequence"/>
</dbReference>
<dbReference type="Gene3D" id="3.40.1350.10">
    <property type="match status" value="1"/>
</dbReference>
<protein>
    <recommendedName>
        <fullName evidence="2">UPF0102 protein IAC50_01230</fullName>
    </recommendedName>
</protein>
<evidence type="ECO:0000256" key="2">
    <source>
        <dbReference type="HAMAP-Rule" id="MF_00048"/>
    </source>
</evidence>
<reference evidence="3" key="1">
    <citation type="submission" date="2020-10" db="EMBL/GenBank/DDBJ databases">
        <authorList>
            <person name="Gilroy R."/>
        </authorList>
    </citation>
    <scope>NUCLEOTIDE SEQUENCE</scope>
    <source>
        <strain evidence="3">ChiHcec3-6078</strain>
    </source>
</reference>
<reference evidence="3" key="2">
    <citation type="journal article" date="2021" name="PeerJ">
        <title>Extensive microbial diversity within the chicken gut microbiome revealed by metagenomics and culture.</title>
        <authorList>
            <person name="Gilroy R."/>
            <person name="Ravi A."/>
            <person name="Getino M."/>
            <person name="Pursley I."/>
            <person name="Horton D.L."/>
            <person name="Alikhan N.F."/>
            <person name="Baker D."/>
            <person name="Gharbi K."/>
            <person name="Hall N."/>
            <person name="Watson M."/>
            <person name="Adriaenssens E.M."/>
            <person name="Foster-Nyarko E."/>
            <person name="Jarju S."/>
            <person name="Secka A."/>
            <person name="Antonio M."/>
            <person name="Oren A."/>
            <person name="Chaudhuri R.R."/>
            <person name="La Ragione R."/>
            <person name="Hildebrand F."/>
            <person name="Pallen M.J."/>
        </authorList>
    </citation>
    <scope>NUCLEOTIDE SEQUENCE</scope>
    <source>
        <strain evidence="3">ChiHcec3-6078</strain>
    </source>
</reference>
<evidence type="ECO:0000256" key="1">
    <source>
        <dbReference type="ARBA" id="ARBA00006738"/>
    </source>
</evidence>
<dbReference type="NCBIfam" id="NF009154">
    <property type="entry name" value="PRK12497.3-3"/>
    <property type="match status" value="1"/>
</dbReference>
<dbReference type="AlphaFoldDB" id="A0A9D1HZS2"/>
<proteinExistence type="inferred from homology"/>
<dbReference type="PANTHER" id="PTHR34039:SF1">
    <property type="entry name" value="UPF0102 PROTEIN YRAN"/>
    <property type="match status" value="1"/>
</dbReference>
<evidence type="ECO:0000313" key="3">
    <source>
        <dbReference type="EMBL" id="HIU25107.1"/>
    </source>
</evidence>
<dbReference type="PANTHER" id="PTHR34039">
    <property type="entry name" value="UPF0102 PROTEIN YRAN"/>
    <property type="match status" value="1"/>
</dbReference>
<sequence>MRLACGRRELGIIGENMAEDYLRKSGCIILERNYRCPHGEIDIIAAAENRVIFVEVKTRRTAVFGRPAEAVDGEKIRRIRRSAAHYLKYGSGEFADFSQISFDVMEIMVEYREHAF</sequence>
<dbReference type="Pfam" id="PF02021">
    <property type="entry name" value="UPF0102"/>
    <property type="match status" value="1"/>
</dbReference>
<dbReference type="SUPFAM" id="SSF52980">
    <property type="entry name" value="Restriction endonuclease-like"/>
    <property type="match status" value="1"/>
</dbReference>
<dbReference type="InterPro" id="IPR011856">
    <property type="entry name" value="tRNA_endonuc-like_dom_sf"/>
</dbReference>
<comment type="caution">
    <text evidence="3">The sequence shown here is derived from an EMBL/GenBank/DDBJ whole genome shotgun (WGS) entry which is preliminary data.</text>
</comment>
<comment type="similarity">
    <text evidence="1 2">Belongs to the UPF0102 family.</text>
</comment>
<gene>
    <name evidence="3" type="ORF">IAC50_01230</name>
</gene>
<organism evidence="3 4">
    <name type="scientific">Candidatus Allocopromorpha excrementigallinarum</name>
    <dbReference type="NCBI Taxonomy" id="2840742"/>
    <lineage>
        <taxon>Bacteria</taxon>
        <taxon>Bacillati</taxon>
        <taxon>Bacillota</taxon>
        <taxon>Clostridia</taxon>
        <taxon>Eubacteriales</taxon>
        <taxon>Eubacteriaceae</taxon>
        <taxon>Eubacteriaceae incertae sedis</taxon>
        <taxon>Candidatus Allocopromorpha</taxon>
    </lineage>
</organism>
<dbReference type="HAMAP" id="MF_00048">
    <property type="entry name" value="UPF0102"/>
    <property type="match status" value="1"/>
</dbReference>
<dbReference type="EMBL" id="DVMP01000026">
    <property type="protein sequence ID" value="HIU25107.1"/>
    <property type="molecule type" value="Genomic_DNA"/>
</dbReference>
<dbReference type="CDD" id="cd20736">
    <property type="entry name" value="PoNe_Nuclease"/>
    <property type="match status" value="1"/>
</dbReference>
<dbReference type="InterPro" id="IPR003509">
    <property type="entry name" value="UPF0102_YraN-like"/>
</dbReference>
<evidence type="ECO:0000313" key="4">
    <source>
        <dbReference type="Proteomes" id="UP000824090"/>
    </source>
</evidence>